<evidence type="ECO:0000256" key="1">
    <source>
        <dbReference type="SAM" id="MobiDB-lite"/>
    </source>
</evidence>
<keyword evidence="3" id="KW-1185">Reference proteome</keyword>
<feature type="region of interest" description="Disordered" evidence="1">
    <location>
        <begin position="71"/>
        <end position="95"/>
    </location>
</feature>
<organism evidence="2 3">
    <name type="scientific">Lasius platythorax</name>
    <dbReference type="NCBI Taxonomy" id="488582"/>
    <lineage>
        <taxon>Eukaryota</taxon>
        <taxon>Metazoa</taxon>
        <taxon>Ecdysozoa</taxon>
        <taxon>Arthropoda</taxon>
        <taxon>Hexapoda</taxon>
        <taxon>Insecta</taxon>
        <taxon>Pterygota</taxon>
        <taxon>Neoptera</taxon>
        <taxon>Endopterygota</taxon>
        <taxon>Hymenoptera</taxon>
        <taxon>Apocrita</taxon>
        <taxon>Aculeata</taxon>
        <taxon>Formicoidea</taxon>
        <taxon>Formicidae</taxon>
        <taxon>Formicinae</taxon>
        <taxon>Lasius</taxon>
        <taxon>Lasius</taxon>
    </lineage>
</organism>
<dbReference type="AlphaFoldDB" id="A0AAV2P794"/>
<evidence type="ECO:0008006" key="4">
    <source>
        <dbReference type="Google" id="ProtNLM"/>
    </source>
</evidence>
<protein>
    <recommendedName>
        <fullName evidence="4">Reverse transcriptase domain-containing protein</fullName>
    </recommendedName>
</protein>
<accession>A0AAV2P794</accession>
<dbReference type="Proteomes" id="UP001497644">
    <property type="component" value="Chromosome 7"/>
</dbReference>
<name>A0AAV2P794_9HYME</name>
<reference evidence="2" key="1">
    <citation type="submission" date="2024-04" db="EMBL/GenBank/DDBJ databases">
        <authorList>
            <consortium name="Molecular Ecology Group"/>
        </authorList>
    </citation>
    <scope>NUCLEOTIDE SEQUENCE</scope>
</reference>
<feature type="region of interest" description="Disordered" evidence="1">
    <location>
        <begin position="611"/>
        <end position="635"/>
    </location>
</feature>
<evidence type="ECO:0000313" key="3">
    <source>
        <dbReference type="Proteomes" id="UP001497644"/>
    </source>
</evidence>
<feature type="compositionally biased region" description="Basic and acidic residues" evidence="1">
    <location>
        <begin position="72"/>
        <end position="90"/>
    </location>
</feature>
<gene>
    <name evidence="2" type="ORF">LPLAT_LOCUS12800</name>
</gene>
<dbReference type="EMBL" id="OZ034830">
    <property type="protein sequence ID" value="CAL1687626.1"/>
    <property type="molecule type" value="Genomic_DNA"/>
</dbReference>
<proteinExistence type="predicted"/>
<evidence type="ECO:0000313" key="2">
    <source>
        <dbReference type="EMBL" id="CAL1687626.1"/>
    </source>
</evidence>
<sequence>MKEDGYIVDEKHGKIAQINDYVDINKLRVERIQLLKNKRITIAQMNKKKTVVKKDKTKRLKVNMIGNKYKKNREGDRENATEIDKTEGEQGKVQQIHQNSEINSEIGYDQTSDIVRIQSVDLDKELSEDRSMDVEELGGTNIPMEDVTKRTVKKVRMIRIKDKLIYEEEVESRDLEESKVQEQIFKDSHKESIIVEARVSPQYRAKIRTHNAIKISSDIFNKKLRVDKIRNIGFNRSEIYFKSIRDANKCLGMDRNNTDKRIIYSIPSRVKRRKGVISDWDIDMPLHELVEAMDNTKGILQMERLRKRYVDPKTKQLMNKYLHQVLITVEGNELPTEIKIFGGLMAIKVRPFMEPVKQCFNCFKFGHYKTEYRAPRISIICGEDYHGTCEREIKCTNCCRRHKPTYRRCQEYIYNFQLKKIMAESNKTIEEAKALLKGGSRHESIFWRNEKEWPVINQKEPDRFEDSISPEKQIKQTRVTYSEIASHKPLKKQFDRSEEDKDNIQEKTHLDASTRIDSRVETRCHRRHDTREEEIRRSKYGLALKGRYSDIHSSEDEMDTEVKTAKLTEKITIRKMEEKLDNMMIIQQEKMNRIIELLLEKMERVMTSHSFEQNSFSNRGSTTTMKRNTEEGNTT</sequence>